<organism evidence="2 3">
    <name type="scientific">Kribbella qitaiheensis</name>
    <dbReference type="NCBI Taxonomy" id="1544730"/>
    <lineage>
        <taxon>Bacteria</taxon>
        <taxon>Bacillati</taxon>
        <taxon>Actinomycetota</taxon>
        <taxon>Actinomycetes</taxon>
        <taxon>Propionibacteriales</taxon>
        <taxon>Kribbellaceae</taxon>
        <taxon>Kribbella</taxon>
    </lineage>
</organism>
<proteinExistence type="predicted"/>
<dbReference type="SUPFAM" id="SSF55729">
    <property type="entry name" value="Acyl-CoA N-acyltransferases (Nat)"/>
    <property type="match status" value="1"/>
</dbReference>
<dbReference type="InterPro" id="IPR016181">
    <property type="entry name" value="Acyl_CoA_acyltransferase"/>
</dbReference>
<evidence type="ECO:0000313" key="3">
    <source>
        <dbReference type="Proteomes" id="UP000515563"/>
    </source>
</evidence>
<dbReference type="InterPro" id="IPR000182">
    <property type="entry name" value="GNAT_dom"/>
</dbReference>
<dbReference type="Pfam" id="PF13508">
    <property type="entry name" value="Acetyltransf_7"/>
    <property type="match status" value="1"/>
</dbReference>
<dbReference type="GO" id="GO:0016747">
    <property type="term" value="F:acyltransferase activity, transferring groups other than amino-acyl groups"/>
    <property type="evidence" value="ECO:0007669"/>
    <property type="project" value="InterPro"/>
</dbReference>
<keyword evidence="3" id="KW-1185">Reference proteome</keyword>
<dbReference type="KEGG" id="kqi:F1D05_03895"/>
<evidence type="ECO:0000259" key="1">
    <source>
        <dbReference type="PROSITE" id="PS51186"/>
    </source>
</evidence>
<dbReference type="Gene3D" id="3.40.630.30">
    <property type="match status" value="1"/>
</dbReference>
<reference evidence="2 3" key="2">
    <citation type="journal article" date="2020" name="Microbiol. Resour. Announc.">
        <title>Antarctic desert soil bacteria exhibit high novel natural product potential, evaluated through long-read genome sequencing and comparative genomics.</title>
        <authorList>
            <person name="Benaud N."/>
            <person name="Edwards R.J."/>
            <person name="Amos T.G."/>
            <person name="D'Agostino P.M."/>
            <person name="Gutierrez-Chavez C."/>
            <person name="Montgomery K."/>
            <person name="Nicetic I."/>
            <person name="Ferrari B.C."/>
        </authorList>
    </citation>
    <scope>NUCLEOTIDE SEQUENCE [LARGE SCALE GENOMIC DNA]</scope>
    <source>
        <strain evidence="2 3">SPB151</strain>
    </source>
</reference>
<sequence>MAAIREVNLLAFGKTLEPDLVEGVRSDPAAWLPQLSLVAVDGEGVVVGHILFSRVHIGLVPVLSLGPLAVLPAYQGQGVGGALIRAGLAASRAAGEHLVILLGHADYYPRFGFKLASDFDIHVSFLEDGPNLMVLPLDDTPVPAGVIEYPALWGN</sequence>
<accession>A0A7G6X945</accession>
<dbReference type="EMBL" id="CP043661">
    <property type="protein sequence ID" value="QNE22760.1"/>
    <property type="molecule type" value="Genomic_DNA"/>
</dbReference>
<name>A0A7G6X945_9ACTN</name>
<protein>
    <submittedName>
        <fullName evidence="2">N-acetyltransferase</fullName>
    </submittedName>
</protein>
<feature type="domain" description="N-acetyltransferase" evidence="1">
    <location>
        <begin position="1"/>
        <end position="138"/>
    </location>
</feature>
<dbReference type="Proteomes" id="UP000515563">
    <property type="component" value="Chromosome"/>
</dbReference>
<dbReference type="PROSITE" id="PS51186">
    <property type="entry name" value="GNAT"/>
    <property type="match status" value="1"/>
</dbReference>
<keyword evidence="2" id="KW-0808">Transferase</keyword>
<dbReference type="AlphaFoldDB" id="A0A7G6X945"/>
<gene>
    <name evidence="2" type="ORF">F1D05_03895</name>
</gene>
<evidence type="ECO:0000313" key="2">
    <source>
        <dbReference type="EMBL" id="QNE22760.1"/>
    </source>
</evidence>
<reference evidence="3" key="1">
    <citation type="submission" date="2019-09" db="EMBL/GenBank/DDBJ databases">
        <title>Antimicrobial potential of Antarctic Bacteria.</title>
        <authorList>
            <person name="Benaud N."/>
            <person name="Edwards R.J."/>
            <person name="Ferrari B.C."/>
        </authorList>
    </citation>
    <scope>NUCLEOTIDE SEQUENCE [LARGE SCALE GENOMIC DNA]</scope>
    <source>
        <strain evidence="3">SPB151</strain>
    </source>
</reference>
<dbReference type="CDD" id="cd04301">
    <property type="entry name" value="NAT_SF"/>
    <property type="match status" value="1"/>
</dbReference>